<keyword evidence="3" id="KW-1185">Reference proteome</keyword>
<protein>
    <submittedName>
        <fullName evidence="2">Uncharacterized protein</fullName>
    </submittedName>
</protein>
<accession>A0ABT3C0L1</accession>
<proteinExistence type="predicted"/>
<evidence type="ECO:0000313" key="3">
    <source>
        <dbReference type="Proteomes" id="UP001207294"/>
    </source>
</evidence>
<reference evidence="2 3" key="1">
    <citation type="submission" date="2022-10" db="EMBL/GenBank/DDBJ databases">
        <title>Characterization of Pseudomonas capsici strains from pepper and tomato in Georgia.</title>
        <authorList>
            <person name="Zhao M."/>
            <person name="Dutta B."/>
        </authorList>
    </citation>
    <scope>NUCLEOTIDE SEQUENCE [LARGE SCALE GENOMIC DNA]</scope>
    <source>
        <strain evidence="2 3">Pc20-5</strain>
    </source>
</reference>
<dbReference type="Proteomes" id="UP001207294">
    <property type="component" value="Unassembled WGS sequence"/>
</dbReference>
<name>A0ABT3C0L1_9PSED</name>
<dbReference type="EMBL" id="JAOXML010000017">
    <property type="protein sequence ID" value="MCV4378617.1"/>
    <property type="molecule type" value="Genomic_DNA"/>
</dbReference>
<dbReference type="RefSeq" id="WP_263943359.1">
    <property type="nucleotide sequence ID" value="NZ_JAOXMH010000017.1"/>
</dbReference>
<organism evidence="2 3">
    <name type="scientific">Pseudomonas capsici</name>
    <dbReference type="NCBI Taxonomy" id="2810614"/>
    <lineage>
        <taxon>Bacteria</taxon>
        <taxon>Pseudomonadati</taxon>
        <taxon>Pseudomonadota</taxon>
        <taxon>Gammaproteobacteria</taxon>
        <taxon>Pseudomonadales</taxon>
        <taxon>Pseudomonadaceae</taxon>
        <taxon>Pseudomonas</taxon>
    </lineage>
</organism>
<sequence length="76" mass="8803">STEARILQRPQNLSSGYFNKFQSFLCNFNHLRFDQLRVARQREANSTAPEGGVKPFLIPLSIQPRPKPFQTDRANR</sequence>
<evidence type="ECO:0000256" key="1">
    <source>
        <dbReference type="SAM" id="MobiDB-lite"/>
    </source>
</evidence>
<evidence type="ECO:0000313" key="2">
    <source>
        <dbReference type="EMBL" id="MCV4378617.1"/>
    </source>
</evidence>
<gene>
    <name evidence="2" type="ORF">OH718_18625</name>
</gene>
<comment type="caution">
    <text evidence="2">The sequence shown here is derived from an EMBL/GenBank/DDBJ whole genome shotgun (WGS) entry which is preliminary data.</text>
</comment>
<feature type="non-terminal residue" evidence="2">
    <location>
        <position position="1"/>
    </location>
</feature>
<feature type="region of interest" description="Disordered" evidence="1">
    <location>
        <begin position="44"/>
        <end position="76"/>
    </location>
</feature>